<comment type="caution">
    <text evidence="2">The sequence shown here is derived from an EMBL/GenBank/DDBJ whole genome shotgun (WGS) entry which is preliminary data.</text>
</comment>
<organism evidence="2 3">
    <name type="scientific">Flavobacterium orientale</name>
    <dbReference type="NCBI Taxonomy" id="1756020"/>
    <lineage>
        <taxon>Bacteria</taxon>
        <taxon>Pseudomonadati</taxon>
        <taxon>Bacteroidota</taxon>
        <taxon>Flavobacteriia</taxon>
        <taxon>Flavobacteriales</taxon>
        <taxon>Flavobacteriaceae</taxon>
        <taxon>Flavobacterium</taxon>
    </lineage>
</organism>
<dbReference type="PROSITE" id="PS51257">
    <property type="entry name" value="PROKAR_LIPOPROTEIN"/>
    <property type="match status" value="1"/>
</dbReference>
<proteinExistence type="predicted"/>
<feature type="chain" id="PRO_5037548216" evidence="1">
    <location>
        <begin position="24"/>
        <end position="154"/>
    </location>
</feature>
<dbReference type="AlphaFoldDB" id="A0A916Y9C3"/>
<dbReference type="Proteomes" id="UP000625735">
    <property type="component" value="Unassembled WGS sequence"/>
</dbReference>
<keyword evidence="3" id="KW-1185">Reference proteome</keyword>
<keyword evidence="1" id="KW-0732">Signal</keyword>
<dbReference type="EMBL" id="BMFG01000012">
    <property type="protein sequence ID" value="GGD34815.1"/>
    <property type="molecule type" value="Genomic_DNA"/>
</dbReference>
<reference evidence="2" key="1">
    <citation type="journal article" date="2014" name="Int. J. Syst. Evol. Microbiol.">
        <title>Complete genome sequence of Corynebacterium casei LMG S-19264T (=DSM 44701T), isolated from a smear-ripened cheese.</title>
        <authorList>
            <consortium name="US DOE Joint Genome Institute (JGI-PGF)"/>
            <person name="Walter F."/>
            <person name="Albersmeier A."/>
            <person name="Kalinowski J."/>
            <person name="Ruckert C."/>
        </authorList>
    </citation>
    <scope>NUCLEOTIDE SEQUENCE</scope>
    <source>
        <strain evidence="2">CGMCC 1.12506</strain>
    </source>
</reference>
<evidence type="ECO:0000256" key="1">
    <source>
        <dbReference type="SAM" id="SignalP"/>
    </source>
</evidence>
<dbReference type="RefSeq" id="WP_188363011.1">
    <property type="nucleotide sequence ID" value="NZ_BMFG01000012.1"/>
</dbReference>
<protein>
    <submittedName>
        <fullName evidence="2">2-dehydro-3-deoxyphosphooctonate aldolase</fullName>
    </submittedName>
</protein>
<name>A0A916Y9C3_9FLAO</name>
<evidence type="ECO:0000313" key="3">
    <source>
        <dbReference type="Proteomes" id="UP000625735"/>
    </source>
</evidence>
<sequence length="154" mass="17379">MKLNQFVLFLLLSLLFTSCISTKNSIKNIDDSAPTPVLTKKNTFVLTEYSSDKKYGFDATYPINIFYRSTLNDTINAGRFIRALAGPNGEPLIYKRLESCCPFPTKRSDIGAGMLEVFEITWSGNIKPLVLYFNSYEKGKLLIPMGLTLKKEDD</sequence>
<feature type="signal peptide" evidence="1">
    <location>
        <begin position="1"/>
        <end position="23"/>
    </location>
</feature>
<gene>
    <name evidence="2" type="ORF">GCM10011343_25850</name>
</gene>
<reference evidence="2" key="2">
    <citation type="submission" date="2020-09" db="EMBL/GenBank/DDBJ databases">
        <authorList>
            <person name="Sun Q."/>
            <person name="Zhou Y."/>
        </authorList>
    </citation>
    <scope>NUCLEOTIDE SEQUENCE</scope>
    <source>
        <strain evidence="2">CGMCC 1.12506</strain>
    </source>
</reference>
<accession>A0A916Y9C3</accession>
<evidence type="ECO:0000313" key="2">
    <source>
        <dbReference type="EMBL" id="GGD34815.1"/>
    </source>
</evidence>